<dbReference type="PROSITE" id="PS50005">
    <property type="entry name" value="TPR"/>
    <property type="match status" value="11"/>
</dbReference>
<feature type="repeat" description="TPR" evidence="3">
    <location>
        <begin position="826"/>
        <end position="859"/>
    </location>
</feature>
<accession>A0ABW0X0F3</accession>
<evidence type="ECO:0000256" key="1">
    <source>
        <dbReference type="ARBA" id="ARBA00022737"/>
    </source>
</evidence>
<comment type="caution">
    <text evidence="5">The sequence shown here is derived from an EMBL/GenBank/DDBJ whole genome shotgun (WGS) entry which is preliminary data.</text>
</comment>
<gene>
    <name evidence="5" type="ORF">ACFP3U_06685</name>
</gene>
<dbReference type="PANTHER" id="PTHR44858">
    <property type="entry name" value="TETRATRICOPEPTIDE REPEAT PROTEIN 6"/>
    <property type="match status" value="1"/>
</dbReference>
<dbReference type="SUPFAM" id="SSF48452">
    <property type="entry name" value="TPR-like"/>
    <property type="match status" value="2"/>
</dbReference>
<feature type="repeat" description="TPR" evidence="3">
    <location>
        <begin position="792"/>
        <end position="825"/>
    </location>
</feature>
<feature type="region of interest" description="Disordered" evidence="4">
    <location>
        <begin position="111"/>
        <end position="130"/>
    </location>
</feature>
<dbReference type="SMART" id="SM00028">
    <property type="entry name" value="TPR"/>
    <property type="match status" value="16"/>
</dbReference>
<organism evidence="5 6">
    <name type="scientific">Kitasatospora misakiensis</name>
    <dbReference type="NCBI Taxonomy" id="67330"/>
    <lineage>
        <taxon>Bacteria</taxon>
        <taxon>Bacillati</taxon>
        <taxon>Actinomycetota</taxon>
        <taxon>Actinomycetes</taxon>
        <taxon>Kitasatosporales</taxon>
        <taxon>Streptomycetaceae</taxon>
        <taxon>Kitasatospora</taxon>
    </lineage>
</organism>
<dbReference type="InterPro" id="IPR050498">
    <property type="entry name" value="Ycf3"/>
</dbReference>
<evidence type="ECO:0000256" key="2">
    <source>
        <dbReference type="ARBA" id="ARBA00022803"/>
    </source>
</evidence>
<keyword evidence="6" id="KW-1185">Reference proteome</keyword>
<feature type="repeat" description="TPR" evidence="3">
    <location>
        <begin position="928"/>
        <end position="961"/>
    </location>
</feature>
<keyword evidence="1" id="KW-0677">Repeat</keyword>
<dbReference type="Pfam" id="PF14559">
    <property type="entry name" value="TPR_19"/>
    <property type="match status" value="1"/>
</dbReference>
<dbReference type="RefSeq" id="WP_380224282.1">
    <property type="nucleotide sequence ID" value="NZ_JBHSOF010000005.1"/>
</dbReference>
<reference evidence="6" key="1">
    <citation type="journal article" date="2019" name="Int. J. Syst. Evol. Microbiol.">
        <title>The Global Catalogue of Microorganisms (GCM) 10K type strain sequencing project: providing services to taxonomists for standard genome sequencing and annotation.</title>
        <authorList>
            <consortium name="The Broad Institute Genomics Platform"/>
            <consortium name="The Broad Institute Genome Sequencing Center for Infectious Disease"/>
            <person name="Wu L."/>
            <person name="Ma J."/>
        </authorList>
    </citation>
    <scope>NUCLEOTIDE SEQUENCE [LARGE SCALE GENOMIC DNA]</scope>
    <source>
        <strain evidence="6">CGMCC 4.1437</strain>
    </source>
</reference>
<dbReference type="PANTHER" id="PTHR44858:SF1">
    <property type="entry name" value="UDP-N-ACETYLGLUCOSAMINE--PEPTIDE N-ACETYLGLUCOSAMINYLTRANSFERASE SPINDLY-RELATED"/>
    <property type="match status" value="1"/>
</dbReference>
<dbReference type="EMBL" id="JBHSOF010000005">
    <property type="protein sequence ID" value="MFC5662669.1"/>
    <property type="molecule type" value="Genomic_DNA"/>
</dbReference>
<feature type="repeat" description="TPR" evidence="3">
    <location>
        <begin position="758"/>
        <end position="791"/>
    </location>
</feature>
<feature type="repeat" description="TPR" evidence="3">
    <location>
        <begin position="894"/>
        <end position="927"/>
    </location>
</feature>
<dbReference type="Proteomes" id="UP001595975">
    <property type="component" value="Unassembled WGS sequence"/>
</dbReference>
<feature type="repeat" description="TPR" evidence="3">
    <location>
        <begin position="622"/>
        <end position="655"/>
    </location>
</feature>
<feature type="repeat" description="TPR" evidence="3">
    <location>
        <begin position="690"/>
        <end position="723"/>
    </location>
</feature>
<sequence>MRQRTGAQFIGRRAQLALFADNLARDPDPDSGPDPADFLFHVRGVGGVGKSTLLAQWRESARRAGALTALVDETDVHGVETALAALARQLAEQAGPLREFDKALEQYRRSLQAAADREPEQPPGGEGASLPTRLVTQAAFGAAAVLPGAGVVAAMANPDAVAQGAERLIAGVRQRRRGGDVEESALSRAFVTELARLCDRDRGREHGRDHGRDREHGRDHGGRPWIVLFLDTWELTGRYLDGWLREILDDAFGPLPLEVVFVLAGRDELAEREWAPWRPVLVDVPLEVFTEQEARDLLTARGVTDPLVVDAVLRMSMRLPLLVALLAAADPGAVEEVADVGADMVDQAVVRFLQWIPEQERRDTVLAAALPLQLNRDLFACAVPDAEPAVWDWLSAQPFVTGRGDFLQYHAVVRTSMVRRRRIHTPREWTAAHSRLAEHHAAGRTAVEQYLPAARRGTDPRWRRHLLNETYHQLCADPLVHLALALEHTARTAGDAPDALAPWAEMLSQAAQDSDDAELTRWARRIHAAAGGEQPALAALGVLAGPGLPVRVRAWALTHRGYQHFVEDRDDEALTDLDQAVAIAADLPQALAYRGRVLNWHGHHEQALADFTAALALDPEYAWALSRRGEARQLAGLAEEAMADFTAALALDPDDAWALGSRGQAHRLAGRLEEAVADLTAAILLDPEYAWALTQRGEAFRTAGRLGEAVADFTAALALDPGDAWALSSRGQAYRQAGRLDDAIADLTAALELGPENAWALAERGEAHRQAGRPEEAIADFTAAVALNPEHAWALGSRAQAHRQAGRIEEAVTDFTAALALNPEYAWAVGERGEAHRQAGRFDEAIADFTAALALDPEYAWALAERGEAHRQAGRPAEAVADLTAALLLDPSDVWALRARGQAYRQAGRLDEAIADLTAVLAIDPEYAWALALRGEAHRLAGDLEEAIADLSAALALEPDDAWALGSRGQARRQAGLAEEAIADLTAAVTRNPDYTWALAERGQAYRQAGRPAEAVADLSAVLARDPADVAVHCALAAAYRHAGRFDEARTALEALTPEVAATSPVLVEVAVLRLLTEGPAGAAEAWEAFLDCPYEDPQDPFEAGVRKLLHGLVAGDAGPVDLARAFLAVPGARAVRADVCLYLDELARAGAPVGARAAAARRVLG</sequence>
<dbReference type="InterPro" id="IPR011990">
    <property type="entry name" value="TPR-like_helical_dom_sf"/>
</dbReference>
<feature type="repeat" description="TPR" evidence="3">
    <location>
        <begin position="860"/>
        <end position="893"/>
    </location>
</feature>
<proteinExistence type="predicted"/>
<feature type="repeat" description="TPR" evidence="3">
    <location>
        <begin position="588"/>
        <end position="621"/>
    </location>
</feature>
<feature type="repeat" description="TPR" evidence="3">
    <location>
        <begin position="724"/>
        <end position="757"/>
    </location>
</feature>
<evidence type="ECO:0000313" key="5">
    <source>
        <dbReference type="EMBL" id="MFC5662669.1"/>
    </source>
</evidence>
<dbReference type="Pfam" id="PF13432">
    <property type="entry name" value="TPR_16"/>
    <property type="match status" value="6"/>
</dbReference>
<feature type="repeat" description="TPR" evidence="3">
    <location>
        <begin position="656"/>
        <end position="689"/>
    </location>
</feature>
<evidence type="ECO:0000256" key="3">
    <source>
        <dbReference type="PROSITE-ProRule" id="PRU00339"/>
    </source>
</evidence>
<evidence type="ECO:0000313" key="6">
    <source>
        <dbReference type="Proteomes" id="UP001595975"/>
    </source>
</evidence>
<dbReference type="Gene3D" id="1.25.40.10">
    <property type="entry name" value="Tetratricopeptide repeat domain"/>
    <property type="match status" value="6"/>
</dbReference>
<evidence type="ECO:0000256" key="4">
    <source>
        <dbReference type="SAM" id="MobiDB-lite"/>
    </source>
</evidence>
<protein>
    <submittedName>
        <fullName evidence="5">Tetratricopeptide repeat protein</fullName>
    </submittedName>
</protein>
<name>A0ABW0X0F3_9ACTN</name>
<keyword evidence="2 3" id="KW-0802">TPR repeat</keyword>
<dbReference type="InterPro" id="IPR019734">
    <property type="entry name" value="TPR_rpt"/>
</dbReference>